<accession>A0A0B7MZ77</accession>
<dbReference type="SUPFAM" id="SSF103473">
    <property type="entry name" value="MFS general substrate transporter"/>
    <property type="match status" value="1"/>
</dbReference>
<dbReference type="GO" id="GO:0016020">
    <property type="term" value="C:membrane"/>
    <property type="evidence" value="ECO:0007669"/>
    <property type="project" value="UniProtKB-SubCell"/>
</dbReference>
<keyword evidence="4 6" id="KW-1133">Transmembrane helix</keyword>
<evidence type="ECO:0000256" key="5">
    <source>
        <dbReference type="ARBA" id="ARBA00023136"/>
    </source>
</evidence>
<proteinExistence type="predicted"/>
<feature type="transmembrane region" description="Helical" evidence="6">
    <location>
        <begin position="393"/>
        <end position="412"/>
    </location>
</feature>
<feature type="transmembrane region" description="Helical" evidence="6">
    <location>
        <begin position="451"/>
        <end position="472"/>
    </location>
</feature>
<sequence>MKKESLPSSISTTSDGTKVSGDLHDLEATIHKEESVSYYSGETKVFVDLEDLESTKQQTGYDFVSLENNSTFVSEIEFAEQGNQQEMKRLIRKLDLRIMPLFCLFYFSDFLDRANIGNATLAGLRTDLGMTSYELSTAISAFFITFIIFEIPSNVVLKKTNAAMWLSFIMLIWGITTLLMAFVKNFAGLLIARLVLGAAQSGYSPGLMFLLSKAYTPQEFSMRVSVLITMATLSGIVSGPLAYAMTYFDGRHGLHDWQYLFIFEGAPTIALAIISYFVLFDDIQKVKWLTTRQKELQFNRMIPHQSADASHDSITFKTFKVVLYDWKTWAFSVVYLLNHINLTSITVFAPTLIDGFGFERKTAQLLTAPPCVIGTIGILIGGYLAGRYNCRSPLLAIGSLIIAVGYTCLLLLKDKWALYCTLFLIPSGMGMQAAAAIGWSAINYHDLNIRAVAVAAVFMVGNVGSIIASYLFRAQDAPKYGVYIAFGMLFNLGTAIVSGMVAILTGYFLYRENCRRDKDPNEKNQFRYFI</sequence>
<feature type="transmembrane region" description="Helical" evidence="6">
    <location>
        <begin position="484"/>
        <end position="510"/>
    </location>
</feature>
<evidence type="ECO:0000256" key="6">
    <source>
        <dbReference type="SAM" id="Phobius"/>
    </source>
</evidence>
<evidence type="ECO:0000256" key="4">
    <source>
        <dbReference type="ARBA" id="ARBA00022989"/>
    </source>
</evidence>
<dbReference type="PANTHER" id="PTHR43791">
    <property type="entry name" value="PERMEASE-RELATED"/>
    <property type="match status" value="1"/>
</dbReference>
<feature type="transmembrane region" description="Helical" evidence="6">
    <location>
        <begin position="418"/>
        <end position="439"/>
    </location>
</feature>
<dbReference type="InterPro" id="IPR020846">
    <property type="entry name" value="MFS_dom"/>
</dbReference>
<feature type="domain" description="Major facilitator superfamily (MFS) profile" evidence="7">
    <location>
        <begin position="98"/>
        <end position="505"/>
    </location>
</feature>
<protein>
    <recommendedName>
        <fullName evidence="7">Major facilitator superfamily (MFS) profile domain-containing protein</fullName>
    </recommendedName>
</protein>
<dbReference type="PANTHER" id="PTHR43791:SF36">
    <property type="entry name" value="TRANSPORTER, PUTATIVE (AFU_ORTHOLOGUE AFUA_6G08340)-RELATED"/>
    <property type="match status" value="1"/>
</dbReference>
<feature type="transmembrane region" description="Helical" evidence="6">
    <location>
        <begin position="131"/>
        <end position="151"/>
    </location>
</feature>
<dbReference type="PROSITE" id="PS50850">
    <property type="entry name" value="MFS"/>
    <property type="match status" value="1"/>
</dbReference>
<dbReference type="GO" id="GO:0022857">
    <property type="term" value="F:transmembrane transporter activity"/>
    <property type="evidence" value="ECO:0007669"/>
    <property type="project" value="InterPro"/>
</dbReference>
<reference evidence="8 9" key="1">
    <citation type="submission" date="2014-09" db="EMBL/GenBank/DDBJ databases">
        <authorList>
            <person name="Ellenberger Sabrina"/>
        </authorList>
    </citation>
    <scope>NUCLEOTIDE SEQUENCE [LARGE SCALE GENOMIC DNA]</scope>
    <source>
        <strain evidence="8 9">CBS 412.66</strain>
    </source>
</reference>
<evidence type="ECO:0000313" key="9">
    <source>
        <dbReference type="Proteomes" id="UP000054107"/>
    </source>
</evidence>
<keyword evidence="2" id="KW-0813">Transport</keyword>
<feature type="transmembrane region" description="Helical" evidence="6">
    <location>
        <begin position="224"/>
        <end position="245"/>
    </location>
</feature>
<gene>
    <name evidence="8" type="primary">PARPA_01543.1 scaffold 1359</name>
</gene>
<feature type="transmembrane region" description="Helical" evidence="6">
    <location>
        <begin position="189"/>
        <end position="212"/>
    </location>
</feature>
<evidence type="ECO:0000313" key="8">
    <source>
        <dbReference type="EMBL" id="CEP08234.1"/>
    </source>
</evidence>
<name>A0A0B7MZ77_9FUNG</name>
<dbReference type="Gene3D" id="1.20.1250.20">
    <property type="entry name" value="MFS general substrate transporter like domains"/>
    <property type="match status" value="2"/>
</dbReference>
<dbReference type="InterPro" id="IPR036259">
    <property type="entry name" value="MFS_trans_sf"/>
</dbReference>
<evidence type="ECO:0000256" key="2">
    <source>
        <dbReference type="ARBA" id="ARBA00022448"/>
    </source>
</evidence>
<feature type="transmembrane region" description="Helical" evidence="6">
    <location>
        <begin position="329"/>
        <end position="353"/>
    </location>
</feature>
<dbReference type="Proteomes" id="UP000054107">
    <property type="component" value="Unassembled WGS sequence"/>
</dbReference>
<organism evidence="8 9">
    <name type="scientific">Parasitella parasitica</name>
    <dbReference type="NCBI Taxonomy" id="35722"/>
    <lineage>
        <taxon>Eukaryota</taxon>
        <taxon>Fungi</taxon>
        <taxon>Fungi incertae sedis</taxon>
        <taxon>Mucoromycota</taxon>
        <taxon>Mucoromycotina</taxon>
        <taxon>Mucoromycetes</taxon>
        <taxon>Mucorales</taxon>
        <taxon>Mucorineae</taxon>
        <taxon>Mucoraceae</taxon>
        <taxon>Parasitella</taxon>
    </lineage>
</organism>
<keyword evidence="3 6" id="KW-0812">Transmembrane</keyword>
<dbReference type="OrthoDB" id="2985014at2759"/>
<dbReference type="FunFam" id="1.20.1250.20:FF:000018">
    <property type="entry name" value="MFS transporter permease"/>
    <property type="match status" value="1"/>
</dbReference>
<dbReference type="STRING" id="35722.A0A0B7MZ77"/>
<dbReference type="InterPro" id="IPR011701">
    <property type="entry name" value="MFS"/>
</dbReference>
<feature type="transmembrane region" description="Helical" evidence="6">
    <location>
        <begin position="163"/>
        <end position="183"/>
    </location>
</feature>
<dbReference type="AlphaFoldDB" id="A0A0B7MZ77"/>
<keyword evidence="9" id="KW-1185">Reference proteome</keyword>
<evidence type="ECO:0000256" key="1">
    <source>
        <dbReference type="ARBA" id="ARBA00004141"/>
    </source>
</evidence>
<comment type="subcellular location">
    <subcellularLocation>
        <location evidence="1">Membrane</location>
        <topology evidence="1">Multi-pass membrane protein</topology>
    </subcellularLocation>
</comment>
<keyword evidence="5 6" id="KW-0472">Membrane</keyword>
<dbReference type="EMBL" id="LN719426">
    <property type="protein sequence ID" value="CEP08234.1"/>
    <property type="molecule type" value="Genomic_DNA"/>
</dbReference>
<evidence type="ECO:0000259" key="7">
    <source>
        <dbReference type="PROSITE" id="PS50850"/>
    </source>
</evidence>
<feature type="transmembrane region" description="Helical" evidence="6">
    <location>
        <begin position="365"/>
        <end position="386"/>
    </location>
</feature>
<evidence type="ECO:0000256" key="3">
    <source>
        <dbReference type="ARBA" id="ARBA00022692"/>
    </source>
</evidence>
<feature type="transmembrane region" description="Helical" evidence="6">
    <location>
        <begin position="257"/>
        <end position="279"/>
    </location>
</feature>
<dbReference type="Pfam" id="PF07690">
    <property type="entry name" value="MFS_1"/>
    <property type="match status" value="1"/>
</dbReference>